<dbReference type="Proteomes" id="UP001603978">
    <property type="component" value="Unassembled WGS sequence"/>
</dbReference>
<evidence type="ECO:0000256" key="1">
    <source>
        <dbReference type="SAM" id="Phobius"/>
    </source>
</evidence>
<dbReference type="RefSeq" id="WP_393172437.1">
    <property type="nucleotide sequence ID" value="NZ_JBICRM010000026.1"/>
</dbReference>
<keyword evidence="1" id="KW-1133">Transmembrane helix</keyword>
<name>A0ABW7ALD6_9ACTN</name>
<evidence type="ECO:0000313" key="3">
    <source>
        <dbReference type="Proteomes" id="UP001603978"/>
    </source>
</evidence>
<evidence type="ECO:0008006" key="4">
    <source>
        <dbReference type="Google" id="ProtNLM"/>
    </source>
</evidence>
<keyword evidence="1" id="KW-0472">Membrane</keyword>
<accession>A0ABW7ALD6</accession>
<keyword evidence="1" id="KW-0812">Transmembrane</keyword>
<gene>
    <name evidence="2" type="ORF">ACFLIM_33830</name>
</gene>
<reference evidence="2 3" key="1">
    <citation type="submission" date="2024-10" db="EMBL/GenBank/DDBJ databases">
        <authorList>
            <person name="Topkara A.R."/>
            <person name="Saygin H."/>
        </authorList>
    </citation>
    <scope>NUCLEOTIDE SEQUENCE [LARGE SCALE GENOMIC DNA]</scope>
    <source>
        <strain evidence="2 3">M3C6</strain>
    </source>
</reference>
<protein>
    <recommendedName>
        <fullName evidence="4">VanZ like family protein</fullName>
    </recommendedName>
</protein>
<comment type="caution">
    <text evidence="2">The sequence shown here is derived from an EMBL/GenBank/DDBJ whole genome shotgun (WGS) entry which is preliminary data.</text>
</comment>
<dbReference type="EMBL" id="JBICRM010000026">
    <property type="protein sequence ID" value="MFG1708200.1"/>
    <property type="molecule type" value="Genomic_DNA"/>
</dbReference>
<sequence>MVLTLIARWSHRTGWSEAHRLALAGGAMLTYAWHCFPWKTIAPASPAVDLVGDIVFTTGAVALLVVTALRLRRRGESAPLIVGRRRSG</sequence>
<feature type="transmembrane region" description="Helical" evidence="1">
    <location>
        <begin position="21"/>
        <end position="42"/>
    </location>
</feature>
<evidence type="ECO:0000313" key="2">
    <source>
        <dbReference type="EMBL" id="MFG1708200.1"/>
    </source>
</evidence>
<feature type="transmembrane region" description="Helical" evidence="1">
    <location>
        <begin position="54"/>
        <end position="71"/>
    </location>
</feature>
<proteinExistence type="predicted"/>
<organism evidence="2 3">
    <name type="scientific">Nonomuraea marmarensis</name>
    <dbReference type="NCBI Taxonomy" id="3351344"/>
    <lineage>
        <taxon>Bacteria</taxon>
        <taxon>Bacillati</taxon>
        <taxon>Actinomycetota</taxon>
        <taxon>Actinomycetes</taxon>
        <taxon>Streptosporangiales</taxon>
        <taxon>Streptosporangiaceae</taxon>
        <taxon>Nonomuraea</taxon>
    </lineage>
</organism>
<keyword evidence="3" id="KW-1185">Reference proteome</keyword>